<dbReference type="InterPro" id="IPR033121">
    <property type="entry name" value="PEPTIDASE_A1"/>
</dbReference>
<keyword evidence="5 7" id="KW-0378">Hydrolase</keyword>
<feature type="active site" evidence="6">
    <location>
        <position position="284"/>
    </location>
</feature>
<evidence type="ECO:0000256" key="4">
    <source>
        <dbReference type="ARBA" id="ARBA00022750"/>
    </source>
</evidence>
<feature type="signal peptide" evidence="9">
    <location>
        <begin position="1"/>
        <end position="20"/>
    </location>
</feature>
<protein>
    <submittedName>
        <fullName evidence="11">Aspartyl protease</fullName>
    </submittedName>
</protein>
<evidence type="ECO:0000256" key="6">
    <source>
        <dbReference type="PIRSR" id="PIRSR601461-1"/>
    </source>
</evidence>
<feature type="compositionally biased region" description="Polar residues" evidence="8">
    <location>
        <begin position="457"/>
        <end position="473"/>
    </location>
</feature>
<dbReference type="PANTHER" id="PTHR47966:SF65">
    <property type="entry name" value="ASPARTIC-TYPE ENDOPEPTIDASE"/>
    <property type="match status" value="1"/>
</dbReference>
<feature type="chain" id="PRO_5043910377" evidence="9">
    <location>
        <begin position="21"/>
        <end position="473"/>
    </location>
</feature>
<feature type="region of interest" description="Disordered" evidence="8">
    <location>
        <begin position="447"/>
        <end position="473"/>
    </location>
</feature>
<evidence type="ECO:0000256" key="1">
    <source>
        <dbReference type="ARBA" id="ARBA00007447"/>
    </source>
</evidence>
<accession>A0AAV5RIX8</accession>
<gene>
    <name evidence="11" type="ORF">DASB73_024820</name>
</gene>
<dbReference type="CDD" id="cd05474">
    <property type="entry name" value="SAP_like"/>
    <property type="match status" value="1"/>
</dbReference>
<evidence type="ECO:0000313" key="11">
    <source>
        <dbReference type="EMBL" id="GMM51519.1"/>
    </source>
</evidence>
<dbReference type="FunFam" id="2.40.70.10:FF:000011">
    <property type="entry name" value="Aspartic protease"/>
    <property type="match status" value="1"/>
</dbReference>
<evidence type="ECO:0000259" key="10">
    <source>
        <dbReference type="PROSITE" id="PS51767"/>
    </source>
</evidence>
<evidence type="ECO:0000313" key="12">
    <source>
        <dbReference type="Proteomes" id="UP001362899"/>
    </source>
</evidence>
<dbReference type="PROSITE" id="PS51767">
    <property type="entry name" value="PEPTIDASE_A1"/>
    <property type="match status" value="1"/>
</dbReference>
<keyword evidence="2 7" id="KW-0645">Protease</keyword>
<comment type="similarity">
    <text evidence="1 7">Belongs to the peptidase A1 family.</text>
</comment>
<dbReference type="EMBL" id="BTGC01000008">
    <property type="protein sequence ID" value="GMM51519.1"/>
    <property type="molecule type" value="Genomic_DNA"/>
</dbReference>
<dbReference type="Proteomes" id="UP001362899">
    <property type="component" value="Unassembled WGS sequence"/>
</dbReference>
<evidence type="ECO:0000256" key="8">
    <source>
        <dbReference type="SAM" id="MobiDB-lite"/>
    </source>
</evidence>
<dbReference type="InterPro" id="IPR001969">
    <property type="entry name" value="Aspartic_peptidase_AS"/>
</dbReference>
<dbReference type="Gene3D" id="2.40.70.10">
    <property type="entry name" value="Acid Proteases"/>
    <property type="match status" value="2"/>
</dbReference>
<organism evidence="11 12">
    <name type="scientific">Starmerella bacillaris</name>
    <name type="common">Yeast</name>
    <name type="synonym">Candida zemplinina</name>
    <dbReference type="NCBI Taxonomy" id="1247836"/>
    <lineage>
        <taxon>Eukaryota</taxon>
        <taxon>Fungi</taxon>
        <taxon>Dikarya</taxon>
        <taxon>Ascomycota</taxon>
        <taxon>Saccharomycotina</taxon>
        <taxon>Dipodascomycetes</taxon>
        <taxon>Dipodascales</taxon>
        <taxon>Trichomonascaceae</taxon>
        <taxon>Starmerella</taxon>
    </lineage>
</organism>
<feature type="active site" evidence="6">
    <location>
        <position position="80"/>
    </location>
</feature>
<feature type="domain" description="Peptidase A1" evidence="10">
    <location>
        <begin position="62"/>
        <end position="404"/>
    </location>
</feature>
<dbReference type="AlphaFoldDB" id="A0AAV5RIX8"/>
<evidence type="ECO:0000256" key="3">
    <source>
        <dbReference type="ARBA" id="ARBA00022729"/>
    </source>
</evidence>
<evidence type="ECO:0000256" key="9">
    <source>
        <dbReference type="SAM" id="SignalP"/>
    </source>
</evidence>
<evidence type="ECO:0000256" key="7">
    <source>
        <dbReference type="RuleBase" id="RU000454"/>
    </source>
</evidence>
<reference evidence="11 12" key="1">
    <citation type="journal article" date="2023" name="Elife">
        <title>Identification of key yeast species and microbe-microbe interactions impacting larval growth of Drosophila in the wild.</title>
        <authorList>
            <person name="Mure A."/>
            <person name="Sugiura Y."/>
            <person name="Maeda R."/>
            <person name="Honda K."/>
            <person name="Sakurai N."/>
            <person name="Takahashi Y."/>
            <person name="Watada M."/>
            <person name="Katoh T."/>
            <person name="Gotoh A."/>
            <person name="Gotoh Y."/>
            <person name="Taniguchi I."/>
            <person name="Nakamura K."/>
            <person name="Hayashi T."/>
            <person name="Katayama T."/>
            <person name="Uemura T."/>
            <person name="Hattori Y."/>
        </authorList>
    </citation>
    <scope>NUCLEOTIDE SEQUENCE [LARGE SCALE GENOMIC DNA]</scope>
    <source>
        <strain evidence="11 12">SB-73</strain>
    </source>
</reference>
<dbReference type="PROSITE" id="PS00141">
    <property type="entry name" value="ASP_PROTEASE"/>
    <property type="match status" value="1"/>
</dbReference>
<evidence type="ECO:0000256" key="2">
    <source>
        <dbReference type="ARBA" id="ARBA00022670"/>
    </source>
</evidence>
<dbReference type="InterPro" id="IPR001461">
    <property type="entry name" value="Aspartic_peptidase_A1"/>
</dbReference>
<keyword evidence="4 7" id="KW-0064">Aspartyl protease</keyword>
<evidence type="ECO:0000256" key="5">
    <source>
        <dbReference type="ARBA" id="ARBA00022801"/>
    </source>
</evidence>
<dbReference type="GO" id="GO:0004190">
    <property type="term" value="F:aspartic-type endopeptidase activity"/>
    <property type="evidence" value="ECO:0007669"/>
    <property type="project" value="UniProtKB-KW"/>
</dbReference>
<dbReference type="InterPro" id="IPR021109">
    <property type="entry name" value="Peptidase_aspartic_dom_sf"/>
</dbReference>
<sequence>MNCYTALLCLSMIAVRAVSAASVKPKYVEFDIARYFKQEDLHSCPSSNSAVNSSVANRDYYYQITIGIGTPPQFVDFTLDTGSSDLWVFSADNPALLGTKNGINTESSAIAFNSNISSTFHKLDVPFEIYYGDRTYAAGSLVTDNLDIGGMKINNATFALATTGNSSTGVFGIGFTQNESEAKYKESESSPHPTYLNVPALMKHEGLIHSNTYSLWLNDVKANIGSILFGAVDRSKYCGQMMLVPFYNNYQNYSEHPTQARIMLNGIKLDNELQIDMNIAVLIDSGTSLAYLPEYVVASIGSQIGFEYDYVTQFYIGNATAALKKINTVQLNFSGAVINVALKDLLISLSYVEGLSDDMTVGPNDIAMLALGIAKEEYQYILGDAFMRSMYAVFDLDNYQFGLAQAKYTSAKPDIVPVIASIPNAIAAPGYANTIVDTFMTAYDPKSKTHSPSTSTLVNRPMQTPNGMFNSTQ</sequence>
<comment type="caution">
    <text evidence="11">The sequence shown here is derived from an EMBL/GenBank/DDBJ whole genome shotgun (WGS) entry which is preliminary data.</text>
</comment>
<dbReference type="GO" id="GO:0006508">
    <property type="term" value="P:proteolysis"/>
    <property type="evidence" value="ECO:0007669"/>
    <property type="project" value="UniProtKB-KW"/>
</dbReference>
<dbReference type="PANTHER" id="PTHR47966">
    <property type="entry name" value="BETA-SITE APP-CLEAVING ENZYME, ISOFORM A-RELATED"/>
    <property type="match status" value="1"/>
</dbReference>
<dbReference type="InterPro" id="IPR033876">
    <property type="entry name" value="SAP-like"/>
</dbReference>
<dbReference type="SUPFAM" id="SSF50630">
    <property type="entry name" value="Acid proteases"/>
    <property type="match status" value="1"/>
</dbReference>
<dbReference type="PRINTS" id="PR00792">
    <property type="entry name" value="PEPSIN"/>
</dbReference>
<keyword evidence="3 9" id="KW-0732">Signal</keyword>
<keyword evidence="12" id="KW-1185">Reference proteome</keyword>
<name>A0AAV5RIX8_STABA</name>
<proteinExistence type="inferred from homology"/>
<dbReference type="Pfam" id="PF00026">
    <property type="entry name" value="Asp"/>
    <property type="match status" value="1"/>
</dbReference>